<dbReference type="AlphaFoldDB" id="A0A6A5SNJ4"/>
<evidence type="ECO:0000313" key="1">
    <source>
        <dbReference type="EMBL" id="KAF1941270.1"/>
    </source>
</evidence>
<accession>A0A6A5SNJ4</accession>
<name>A0A6A5SNJ4_9PLEO</name>
<proteinExistence type="predicted"/>
<reference evidence="1" key="1">
    <citation type="journal article" date="2020" name="Stud. Mycol.">
        <title>101 Dothideomycetes genomes: a test case for predicting lifestyles and emergence of pathogens.</title>
        <authorList>
            <person name="Haridas S."/>
            <person name="Albert R."/>
            <person name="Binder M."/>
            <person name="Bloem J."/>
            <person name="Labutti K."/>
            <person name="Salamov A."/>
            <person name="Andreopoulos B."/>
            <person name="Baker S."/>
            <person name="Barry K."/>
            <person name="Bills G."/>
            <person name="Bluhm B."/>
            <person name="Cannon C."/>
            <person name="Castanera R."/>
            <person name="Culley D."/>
            <person name="Daum C."/>
            <person name="Ezra D."/>
            <person name="Gonzalez J."/>
            <person name="Henrissat B."/>
            <person name="Kuo A."/>
            <person name="Liang C."/>
            <person name="Lipzen A."/>
            <person name="Lutzoni F."/>
            <person name="Magnuson J."/>
            <person name="Mondo S."/>
            <person name="Nolan M."/>
            <person name="Ohm R."/>
            <person name="Pangilinan J."/>
            <person name="Park H.-J."/>
            <person name="Ramirez L."/>
            <person name="Alfaro M."/>
            <person name="Sun H."/>
            <person name="Tritt A."/>
            <person name="Yoshinaga Y."/>
            <person name="Zwiers L.-H."/>
            <person name="Turgeon B."/>
            <person name="Goodwin S."/>
            <person name="Spatafora J."/>
            <person name="Crous P."/>
            <person name="Grigoriev I."/>
        </authorList>
    </citation>
    <scope>NUCLEOTIDE SEQUENCE</scope>
    <source>
        <strain evidence="1">CBS 161.51</strain>
    </source>
</reference>
<keyword evidence="2" id="KW-1185">Reference proteome</keyword>
<dbReference type="Proteomes" id="UP000800038">
    <property type="component" value="Unassembled WGS sequence"/>
</dbReference>
<organism evidence="1 2">
    <name type="scientific">Clathrospora elynae</name>
    <dbReference type="NCBI Taxonomy" id="706981"/>
    <lineage>
        <taxon>Eukaryota</taxon>
        <taxon>Fungi</taxon>
        <taxon>Dikarya</taxon>
        <taxon>Ascomycota</taxon>
        <taxon>Pezizomycotina</taxon>
        <taxon>Dothideomycetes</taxon>
        <taxon>Pleosporomycetidae</taxon>
        <taxon>Pleosporales</taxon>
        <taxon>Diademaceae</taxon>
        <taxon>Clathrospora</taxon>
    </lineage>
</organism>
<sequence>MRRVPPGPTKVSSATKPPTTFFQLSQPLTMSTVQISIDYQGSFLDNDWKWDVDENCTPFNWTGLPTELKSRVIESCMGQSLSRGERTAKGSKRYRGAYEVTDRLGPWSSLLRVSHQVRAITLRLSFLGSSSMVFDKGLCICVSNPGKLHHCVKRLGNHLQMVQSNSMPVNKETASLARTYEHYPKIFPHLKQYATFGHGIQKIHLEMSFLDALHFFKVTVGGFKRFWRPHWLDYGVFDRLPNLNQLIIELPDAQGRLVDEARQYGPTLFYEHPFPCPRILHRFVYEQAAEVLAHHKNVTLYGFIDELEKMRYTALRKAAVEAVKLNSKELGELYEEDGGGIELEESVVPGLGVQKTEETKIAVQYAEGIQEHFWPPKCRCEVLCKTVLSPV</sequence>
<protein>
    <submittedName>
        <fullName evidence="1">Uncharacterized protein</fullName>
    </submittedName>
</protein>
<dbReference type="OrthoDB" id="3781946at2759"/>
<gene>
    <name evidence="1" type="ORF">EJ02DRAFT_455336</name>
</gene>
<dbReference type="EMBL" id="ML976050">
    <property type="protein sequence ID" value="KAF1941270.1"/>
    <property type="molecule type" value="Genomic_DNA"/>
</dbReference>
<evidence type="ECO:0000313" key="2">
    <source>
        <dbReference type="Proteomes" id="UP000800038"/>
    </source>
</evidence>